<gene>
    <name evidence="10" type="ORF">COU11_04185</name>
</gene>
<comment type="catalytic activity">
    <reaction evidence="1">
        <text>ATP + protein L-histidine = ADP + protein N-phospho-L-histidine.</text>
        <dbReference type="EC" id="2.7.13.3"/>
    </reaction>
</comment>
<dbReference type="Gene3D" id="1.10.287.130">
    <property type="match status" value="1"/>
</dbReference>
<keyword evidence="6" id="KW-0902">Two-component regulatory system</keyword>
<feature type="domain" description="Histidine kinase" evidence="9">
    <location>
        <begin position="335"/>
        <end position="551"/>
    </location>
</feature>
<dbReference type="Gene3D" id="3.30.565.10">
    <property type="entry name" value="Histidine kinase-like ATPase, C-terminal domain"/>
    <property type="match status" value="1"/>
</dbReference>
<keyword evidence="8" id="KW-1133">Transmembrane helix</keyword>
<dbReference type="GO" id="GO:0000155">
    <property type="term" value="F:phosphorelay sensor kinase activity"/>
    <property type="evidence" value="ECO:0007669"/>
    <property type="project" value="InterPro"/>
</dbReference>
<dbReference type="PROSITE" id="PS50109">
    <property type="entry name" value="HIS_KIN"/>
    <property type="match status" value="1"/>
</dbReference>
<feature type="transmembrane region" description="Helical" evidence="8">
    <location>
        <begin position="218"/>
        <end position="238"/>
    </location>
</feature>
<evidence type="ECO:0000256" key="3">
    <source>
        <dbReference type="ARBA" id="ARBA00022553"/>
    </source>
</evidence>
<feature type="transmembrane region" description="Helical" evidence="8">
    <location>
        <begin position="276"/>
        <end position="295"/>
    </location>
</feature>
<keyword evidence="8" id="KW-0812">Transmembrane</keyword>
<dbReference type="InterPro" id="IPR050736">
    <property type="entry name" value="Sensor_HK_Regulatory"/>
</dbReference>
<protein>
    <recommendedName>
        <fullName evidence="2">histidine kinase</fullName>
        <ecNumber evidence="2">2.7.13.3</ecNumber>
    </recommendedName>
</protein>
<comment type="caution">
    <text evidence="10">The sequence shown here is derived from an EMBL/GenBank/DDBJ whole genome shotgun (WGS) entry which is preliminary data.</text>
</comment>
<dbReference type="Proteomes" id="UP000229526">
    <property type="component" value="Unassembled WGS sequence"/>
</dbReference>
<feature type="transmembrane region" description="Helical" evidence="8">
    <location>
        <begin position="87"/>
        <end position="108"/>
    </location>
</feature>
<keyword evidence="8" id="KW-0472">Membrane</keyword>
<feature type="transmembrane region" description="Helical" evidence="8">
    <location>
        <begin position="159"/>
        <end position="178"/>
    </location>
</feature>
<evidence type="ECO:0000256" key="1">
    <source>
        <dbReference type="ARBA" id="ARBA00000085"/>
    </source>
</evidence>
<feature type="transmembrane region" description="Helical" evidence="8">
    <location>
        <begin position="190"/>
        <end position="212"/>
    </location>
</feature>
<evidence type="ECO:0000256" key="4">
    <source>
        <dbReference type="ARBA" id="ARBA00022679"/>
    </source>
</evidence>
<evidence type="ECO:0000256" key="2">
    <source>
        <dbReference type="ARBA" id="ARBA00012438"/>
    </source>
</evidence>
<dbReference type="PANTHER" id="PTHR43711:SF26">
    <property type="entry name" value="SENSOR HISTIDINE KINASE RCSC"/>
    <property type="match status" value="1"/>
</dbReference>
<feature type="transmembrane region" description="Helical" evidence="8">
    <location>
        <begin position="250"/>
        <end position="270"/>
    </location>
</feature>
<feature type="transmembrane region" description="Helical" evidence="8">
    <location>
        <begin position="120"/>
        <end position="139"/>
    </location>
</feature>
<sequence length="551" mass="62198">MFENFIPCTDAVANLWGIADTTIAPALLFYAYIPVVIVSLLLGFYVLRKGSKILLNRLFFWIAISFSAWVIGIIGQWIFVFANSVHLLWQLTAFFEVPVFLLTIYFVYVYLWGPGVTKKLWPFFAAIMAPVIILLPTTLNITSFDLVYCEGVVGPLWTYIYIFEAVAVLWIACAAILFSKQQRHGSGKKMAGLLISIGAMVFLALFFLSNLFGEITQVYSINLYGPIGLVVFLSLVGYSVVKFRVFNMKLFGAQLLVAALLIILGSILFVQHIENVRLILIPSLVLIAILGFILVRSVRREIEQREKLEELTKELSTANDELRKLDEFRRQVLSFASHDLKSPIALMKQWASLIYDGTYKEPEKVKDTVFKIKMTADRAVNMVDNFLDIRKMEEGNMAYNFETANIVEFTRSITKDFEILGKIKDIGVSFESKAAEIPVSIDKNTMRQVLQNLLDNSLKYTESGFIAVSLTEEQKSILIKIQDTGVGMNPEILPTLFEQFHRDPGVAKKIKGTGLGLYISKQIVIAHHGEIWVESDGEGKGSRFFIRLPKA</sequence>
<evidence type="ECO:0000256" key="7">
    <source>
        <dbReference type="SAM" id="Coils"/>
    </source>
</evidence>
<name>A0A2H0UJW4_9BACT</name>
<keyword evidence="5" id="KW-0418">Kinase</keyword>
<dbReference type="SMART" id="SM00387">
    <property type="entry name" value="HATPase_c"/>
    <property type="match status" value="1"/>
</dbReference>
<dbReference type="AlphaFoldDB" id="A0A2H0UJW4"/>
<evidence type="ECO:0000256" key="6">
    <source>
        <dbReference type="ARBA" id="ARBA00023012"/>
    </source>
</evidence>
<dbReference type="SUPFAM" id="SSF47384">
    <property type="entry name" value="Homodimeric domain of signal transducing histidine kinase"/>
    <property type="match status" value="1"/>
</dbReference>
<organism evidence="10 11">
    <name type="scientific">Candidatus Harrisonbacteria bacterium CG10_big_fil_rev_8_21_14_0_10_49_15</name>
    <dbReference type="NCBI Taxonomy" id="1974587"/>
    <lineage>
        <taxon>Bacteria</taxon>
        <taxon>Candidatus Harrisoniibacteriota</taxon>
    </lineage>
</organism>
<dbReference type="InterPro" id="IPR003661">
    <property type="entry name" value="HisK_dim/P_dom"/>
</dbReference>
<evidence type="ECO:0000313" key="11">
    <source>
        <dbReference type="Proteomes" id="UP000229526"/>
    </source>
</evidence>
<dbReference type="InterPro" id="IPR003594">
    <property type="entry name" value="HATPase_dom"/>
</dbReference>
<keyword evidence="3" id="KW-0597">Phosphoprotein</keyword>
<dbReference type="SMART" id="SM00388">
    <property type="entry name" value="HisKA"/>
    <property type="match status" value="1"/>
</dbReference>
<keyword evidence="4" id="KW-0808">Transferase</keyword>
<dbReference type="CDD" id="cd00082">
    <property type="entry name" value="HisKA"/>
    <property type="match status" value="1"/>
</dbReference>
<dbReference type="EC" id="2.7.13.3" evidence="2"/>
<keyword evidence="7" id="KW-0175">Coiled coil</keyword>
<accession>A0A2H0UJW4</accession>
<dbReference type="FunFam" id="3.30.565.10:FF:000006">
    <property type="entry name" value="Sensor histidine kinase WalK"/>
    <property type="match status" value="1"/>
</dbReference>
<dbReference type="EMBL" id="PFBD01000028">
    <property type="protein sequence ID" value="PIR86681.1"/>
    <property type="molecule type" value="Genomic_DNA"/>
</dbReference>
<dbReference type="InterPro" id="IPR004358">
    <property type="entry name" value="Sig_transdc_His_kin-like_C"/>
</dbReference>
<dbReference type="InterPro" id="IPR036097">
    <property type="entry name" value="HisK_dim/P_sf"/>
</dbReference>
<feature type="transmembrane region" description="Helical" evidence="8">
    <location>
        <begin position="59"/>
        <end position="81"/>
    </location>
</feature>
<evidence type="ECO:0000256" key="5">
    <source>
        <dbReference type="ARBA" id="ARBA00022777"/>
    </source>
</evidence>
<feature type="coiled-coil region" evidence="7">
    <location>
        <begin position="298"/>
        <end position="328"/>
    </location>
</feature>
<evidence type="ECO:0000256" key="8">
    <source>
        <dbReference type="SAM" id="Phobius"/>
    </source>
</evidence>
<evidence type="ECO:0000259" key="9">
    <source>
        <dbReference type="PROSITE" id="PS50109"/>
    </source>
</evidence>
<dbReference type="SUPFAM" id="SSF55874">
    <property type="entry name" value="ATPase domain of HSP90 chaperone/DNA topoisomerase II/histidine kinase"/>
    <property type="match status" value="1"/>
</dbReference>
<evidence type="ECO:0000313" key="10">
    <source>
        <dbReference type="EMBL" id="PIR86681.1"/>
    </source>
</evidence>
<dbReference type="PANTHER" id="PTHR43711">
    <property type="entry name" value="TWO-COMPONENT HISTIDINE KINASE"/>
    <property type="match status" value="1"/>
</dbReference>
<dbReference type="Pfam" id="PF00512">
    <property type="entry name" value="HisKA"/>
    <property type="match status" value="1"/>
</dbReference>
<dbReference type="InterPro" id="IPR036890">
    <property type="entry name" value="HATPase_C_sf"/>
</dbReference>
<feature type="transmembrane region" description="Helical" evidence="8">
    <location>
        <begin position="27"/>
        <end position="47"/>
    </location>
</feature>
<reference evidence="11" key="1">
    <citation type="submission" date="2017-09" db="EMBL/GenBank/DDBJ databases">
        <title>Depth-based differentiation of microbial function through sediment-hosted aquifers and enrichment of novel symbionts in the deep terrestrial subsurface.</title>
        <authorList>
            <person name="Probst A.J."/>
            <person name="Ladd B."/>
            <person name="Jarett J.K."/>
            <person name="Geller-Mcgrath D.E."/>
            <person name="Sieber C.M.K."/>
            <person name="Emerson J.B."/>
            <person name="Anantharaman K."/>
            <person name="Thomas B.C."/>
            <person name="Malmstrom R."/>
            <person name="Stieglmeier M."/>
            <person name="Klingl A."/>
            <person name="Woyke T."/>
            <person name="Ryan C.M."/>
            <person name="Banfield J.F."/>
        </authorList>
    </citation>
    <scope>NUCLEOTIDE SEQUENCE [LARGE SCALE GENOMIC DNA]</scope>
</reference>
<dbReference type="PRINTS" id="PR00344">
    <property type="entry name" value="BCTRLSENSOR"/>
</dbReference>
<dbReference type="Pfam" id="PF02518">
    <property type="entry name" value="HATPase_c"/>
    <property type="match status" value="1"/>
</dbReference>
<proteinExistence type="predicted"/>
<dbReference type="InterPro" id="IPR005467">
    <property type="entry name" value="His_kinase_dom"/>
</dbReference>